<keyword evidence="3" id="KW-1185">Reference proteome</keyword>
<dbReference type="AlphaFoldDB" id="A0AAN8PQV7"/>
<evidence type="ECO:0000313" key="2">
    <source>
        <dbReference type="EMBL" id="KAK6520242.1"/>
    </source>
</evidence>
<proteinExistence type="predicted"/>
<evidence type="ECO:0000256" key="1">
    <source>
        <dbReference type="SAM" id="SignalP"/>
    </source>
</evidence>
<dbReference type="EMBL" id="JAVHJM010000001">
    <property type="protein sequence ID" value="KAK6520242.1"/>
    <property type="molecule type" value="Genomic_DNA"/>
</dbReference>
<evidence type="ECO:0008006" key="4">
    <source>
        <dbReference type="Google" id="ProtNLM"/>
    </source>
</evidence>
<comment type="caution">
    <text evidence="2">The sequence shown here is derived from an EMBL/GenBank/DDBJ whole genome shotgun (WGS) entry which is preliminary data.</text>
</comment>
<dbReference type="Proteomes" id="UP001307849">
    <property type="component" value="Unassembled WGS sequence"/>
</dbReference>
<keyword evidence="1" id="KW-0732">Signal</keyword>
<feature type="chain" id="PRO_5042880684" description="Secreted protein" evidence="1">
    <location>
        <begin position="20"/>
        <end position="224"/>
    </location>
</feature>
<evidence type="ECO:0000313" key="3">
    <source>
        <dbReference type="Proteomes" id="UP001307849"/>
    </source>
</evidence>
<name>A0AAN8PQV7_9PEZI</name>
<organism evidence="2 3">
    <name type="scientific">Arthrobotrys conoides</name>
    <dbReference type="NCBI Taxonomy" id="74498"/>
    <lineage>
        <taxon>Eukaryota</taxon>
        <taxon>Fungi</taxon>
        <taxon>Dikarya</taxon>
        <taxon>Ascomycota</taxon>
        <taxon>Pezizomycotina</taxon>
        <taxon>Orbiliomycetes</taxon>
        <taxon>Orbiliales</taxon>
        <taxon>Orbiliaceae</taxon>
        <taxon>Arthrobotrys</taxon>
    </lineage>
</organism>
<feature type="signal peptide" evidence="1">
    <location>
        <begin position="1"/>
        <end position="19"/>
    </location>
</feature>
<protein>
    <recommendedName>
        <fullName evidence="4">Secreted protein</fullName>
    </recommendedName>
</protein>
<gene>
    <name evidence="2" type="ORF">TWF506_000520</name>
</gene>
<reference evidence="2 3" key="1">
    <citation type="submission" date="2019-10" db="EMBL/GenBank/DDBJ databases">
        <authorList>
            <person name="Palmer J.M."/>
        </authorList>
    </citation>
    <scope>NUCLEOTIDE SEQUENCE [LARGE SCALE GENOMIC DNA]</scope>
    <source>
        <strain evidence="2 3">TWF506</strain>
    </source>
</reference>
<accession>A0AAN8PQV7</accession>
<sequence>MKCITIILTTLFFVFFTKAFPLPALNGTLDLPADFEMKSLQQIAKDFGLVIDANGTLIEPPIEQRDVILKNLNEQLGINSLNKRDDWAYTCSKRVGPNPLIYWLSAFIYVSDRLKKVAANCHVRPGQDCTNCACTGGAAVKLCRGGLSPPEFSVPNGEVGNRASLVVNVFYMNFLGWVRCGGAWPGCTDRYNCQFEGLATNGGLSEGWYVYLTQERDISKCIPI</sequence>